<evidence type="ECO:0000313" key="2">
    <source>
        <dbReference type="Proteomes" id="UP001432322"/>
    </source>
</evidence>
<accession>A0AAV5V926</accession>
<proteinExistence type="predicted"/>
<keyword evidence="2" id="KW-1185">Reference proteome</keyword>
<dbReference type="AlphaFoldDB" id="A0AAV5V926"/>
<reference evidence="1" key="1">
    <citation type="submission" date="2023-10" db="EMBL/GenBank/DDBJ databases">
        <title>Genome assembly of Pristionchus species.</title>
        <authorList>
            <person name="Yoshida K."/>
            <person name="Sommer R.J."/>
        </authorList>
    </citation>
    <scope>NUCLEOTIDE SEQUENCE</scope>
    <source>
        <strain evidence="1">RS5133</strain>
    </source>
</reference>
<comment type="caution">
    <text evidence="1">The sequence shown here is derived from an EMBL/GenBank/DDBJ whole genome shotgun (WGS) entry which is preliminary data.</text>
</comment>
<protein>
    <submittedName>
        <fullName evidence="1">Uncharacterized protein</fullName>
    </submittedName>
</protein>
<name>A0AAV5V926_9BILA</name>
<dbReference type="Proteomes" id="UP001432322">
    <property type="component" value="Unassembled WGS sequence"/>
</dbReference>
<gene>
    <name evidence="1" type="ORF">PFISCL1PPCAC_6599</name>
</gene>
<sequence>IAIPRYSLHDVAPSCFMHLRVEAADRYVTAKLDEAIHVFCLIGVWKRGEKEHWDPIIICVMQKTVPCQRVRDYTHEILMELRIPLNDIGKIS</sequence>
<organism evidence="1 2">
    <name type="scientific">Pristionchus fissidentatus</name>
    <dbReference type="NCBI Taxonomy" id="1538716"/>
    <lineage>
        <taxon>Eukaryota</taxon>
        <taxon>Metazoa</taxon>
        <taxon>Ecdysozoa</taxon>
        <taxon>Nematoda</taxon>
        <taxon>Chromadorea</taxon>
        <taxon>Rhabditida</taxon>
        <taxon>Rhabditina</taxon>
        <taxon>Diplogasteromorpha</taxon>
        <taxon>Diplogasteroidea</taxon>
        <taxon>Neodiplogasteridae</taxon>
        <taxon>Pristionchus</taxon>
    </lineage>
</organism>
<evidence type="ECO:0000313" key="1">
    <source>
        <dbReference type="EMBL" id="GMT15302.1"/>
    </source>
</evidence>
<dbReference type="EMBL" id="BTSY01000002">
    <property type="protein sequence ID" value="GMT15302.1"/>
    <property type="molecule type" value="Genomic_DNA"/>
</dbReference>
<feature type="non-terminal residue" evidence="1">
    <location>
        <position position="1"/>
    </location>
</feature>
<feature type="non-terminal residue" evidence="1">
    <location>
        <position position="92"/>
    </location>
</feature>